<keyword evidence="1" id="KW-0812">Transmembrane</keyword>
<feature type="transmembrane region" description="Helical" evidence="1">
    <location>
        <begin position="12"/>
        <end position="32"/>
    </location>
</feature>
<organism evidence="2 3">
    <name type="scientific">Bacillus benzoevorans</name>
    <dbReference type="NCBI Taxonomy" id="1456"/>
    <lineage>
        <taxon>Bacteria</taxon>
        <taxon>Bacillati</taxon>
        <taxon>Bacillota</taxon>
        <taxon>Bacilli</taxon>
        <taxon>Bacillales</taxon>
        <taxon>Bacillaceae</taxon>
        <taxon>Bacillus</taxon>
    </lineage>
</organism>
<gene>
    <name evidence="2" type="ORF">HNR53_000216</name>
</gene>
<protein>
    <submittedName>
        <fullName evidence="2">Uncharacterized protein</fullName>
    </submittedName>
</protein>
<keyword evidence="3" id="KW-1185">Reference proteome</keyword>
<keyword evidence="1" id="KW-0472">Membrane</keyword>
<evidence type="ECO:0000313" key="2">
    <source>
        <dbReference type="EMBL" id="MBB6443628.1"/>
    </source>
</evidence>
<dbReference type="EMBL" id="JACHGK010000001">
    <property type="protein sequence ID" value="MBB6443628.1"/>
    <property type="molecule type" value="Genomic_DNA"/>
</dbReference>
<dbReference type="RefSeq" id="WP_184521674.1">
    <property type="nucleotide sequence ID" value="NZ_JACHGK010000001.1"/>
</dbReference>
<accession>A0A7X0HMY2</accession>
<proteinExistence type="predicted"/>
<sequence>MHYSEQEKRVFPIWILYVIAALCAVLLSFYFYSQSLIRVDAPKEKLGEKVIVTLPDGGRVFTYENFIVEEKGKLLYKGERNTIDFTGGNVIYENWN</sequence>
<dbReference type="AlphaFoldDB" id="A0A7X0HMY2"/>
<evidence type="ECO:0000313" key="3">
    <source>
        <dbReference type="Proteomes" id="UP000531594"/>
    </source>
</evidence>
<keyword evidence="1" id="KW-1133">Transmembrane helix</keyword>
<name>A0A7X0HMY2_9BACI</name>
<reference evidence="2 3" key="1">
    <citation type="submission" date="2020-08" db="EMBL/GenBank/DDBJ databases">
        <title>Genomic Encyclopedia of Type Strains, Phase IV (KMG-IV): sequencing the most valuable type-strain genomes for metagenomic binning, comparative biology and taxonomic classification.</title>
        <authorList>
            <person name="Goeker M."/>
        </authorList>
    </citation>
    <scope>NUCLEOTIDE SEQUENCE [LARGE SCALE GENOMIC DNA]</scope>
    <source>
        <strain evidence="2 3">DSM 5391</strain>
    </source>
</reference>
<comment type="caution">
    <text evidence="2">The sequence shown here is derived from an EMBL/GenBank/DDBJ whole genome shotgun (WGS) entry which is preliminary data.</text>
</comment>
<dbReference type="Proteomes" id="UP000531594">
    <property type="component" value="Unassembled WGS sequence"/>
</dbReference>
<evidence type="ECO:0000256" key="1">
    <source>
        <dbReference type="SAM" id="Phobius"/>
    </source>
</evidence>